<organism evidence="2 3">
    <name type="scientific">Araneus ventricosus</name>
    <name type="common">Orbweaver spider</name>
    <name type="synonym">Epeira ventricosa</name>
    <dbReference type="NCBI Taxonomy" id="182803"/>
    <lineage>
        <taxon>Eukaryota</taxon>
        <taxon>Metazoa</taxon>
        <taxon>Ecdysozoa</taxon>
        <taxon>Arthropoda</taxon>
        <taxon>Chelicerata</taxon>
        <taxon>Arachnida</taxon>
        <taxon>Araneae</taxon>
        <taxon>Araneomorphae</taxon>
        <taxon>Entelegynae</taxon>
        <taxon>Araneoidea</taxon>
        <taxon>Araneidae</taxon>
        <taxon>Araneus</taxon>
    </lineage>
</organism>
<name>A0A4Y2BNP8_ARAVE</name>
<dbReference type="Proteomes" id="UP000499080">
    <property type="component" value="Unassembled WGS sequence"/>
</dbReference>
<evidence type="ECO:0000256" key="1">
    <source>
        <dbReference type="SAM" id="MobiDB-lite"/>
    </source>
</evidence>
<accession>A0A4Y2BNP8</accession>
<protein>
    <recommendedName>
        <fullName evidence="4">Paired domain-containing protein</fullName>
    </recommendedName>
</protein>
<dbReference type="EMBL" id="BGPR01000097">
    <property type="protein sequence ID" value="GBL93862.1"/>
    <property type="molecule type" value="Genomic_DNA"/>
</dbReference>
<proteinExistence type="predicted"/>
<reference evidence="2 3" key="1">
    <citation type="journal article" date="2019" name="Sci. Rep.">
        <title>Orb-weaving spider Araneus ventricosus genome elucidates the spidroin gene catalogue.</title>
        <authorList>
            <person name="Kono N."/>
            <person name="Nakamura H."/>
            <person name="Ohtoshi R."/>
            <person name="Moran D.A.P."/>
            <person name="Shinohara A."/>
            <person name="Yoshida Y."/>
            <person name="Fujiwara M."/>
            <person name="Mori M."/>
            <person name="Tomita M."/>
            <person name="Arakawa K."/>
        </authorList>
    </citation>
    <scope>NUCLEOTIDE SEQUENCE [LARGE SCALE GENOMIC DNA]</scope>
</reference>
<evidence type="ECO:0008006" key="4">
    <source>
        <dbReference type="Google" id="ProtNLM"/>
    </source>
</evidence>
<evidence type="ECO:0000313" key="3">
    <source>
        <dbReference type="Proteomes" id="UP000499080"/>
    </source>
</evidence>
<comment type="caution">
    <text evidence="2">The sequence shown here is derived from an EMBL/GenBank/DDBJ whole genome shotgun (WGS) entry which is preliminary data.</text>
</comment>
<evidence type="ECO:0000313" key="2">
    <source>
        <dbReference type="EMBL" id="GBL93862.1"/>
    </source>
</evidence>
<keyword evidence="3" id="KW-1185">Reference proteome</keyword>
<sequence length="185" mass="20682">MPRLFPVRSNEEPHQNPVDSDENLIARSFADTPFIRETSGVFENVHGGVTSSSMMVTSVLIVLIALQKIRTLKGIMTGPITIKGHRKIILKYEETGSLPVPPGRGRKPVPSEVEEEDIFQVQGEKNSNFPAIISVLYVAEEINKSCSTLHKILRYYPYKLSIEQKFPHILTCDSGSHCCFLVSVK</sequence>
<feature type="region of interest" description="Disordered" evidence="1">
    <location>
        <begin position="1"/>
        <end position="20"/>
    </location>
</feature>
<gene>
    <name evidence="2" type="ORF">AVEN_153623_1</name>
</gene>
<dbReference type="AlphaFoldDB" id="A0A4Y2BNP8"/>